<dbReference type="EMBL" id="JABWAD010000007">
    <property type="protein sequence ID" value="KAF6072499.1"/>
    <property type="molecule type" value="Genomic_DNA"/>
</dbReference>
<organism evidence="1 2">
    <name type="scientific">Candida albicans</name>
    <name type="common">Yeast</name>
    <dbReference type="NCBI Taxonomy" id="5476"/>
    <lineage>
        <taxon>Eukaryota</taxon>
        <taxon>Fungi</taxon>
        <taxon>Dikarya</taxon>
        <taxon>Ascomycota</taxon>
        <taxon>Saccharomycotina</taxon>
        <taxon>Pichiomycetes</taxon>
        <taxon>Debaryomycetaceae</taxon>
        <taxon>Candida/Lodderomyces clade</taxon>
        <taxon>Candida</taxon>
    </lineage>
</organism>
<evidence type="ECO:0008006" key="3">
    <source>
        <dbReference type="Google" id="ProtNLM"/>
    </source>
</evidence>
<sequence>MLERSEIYETTTFLSVQFIVNYNHNYNFFPPSVSVTNIKRATKNIPKKKIGAQKLRRTDDSKFQHESASYILSLLNANRQETPSPKELEKYLSIVTSVTVGDSIDFDKLLTQIKGYEYQIVIPEEVINISTSTTNLMILSNGTLVGWNLTEEEIVQFLPYYKMIVLKISLMLLKVKKLIG</sequence>
<reference evidence="1 2" key="1">
    <citation type="submission" date="2020-03" db="EMBL/GenBank/DDBJ databases">
        <title>FDA dAtabase for Regulatory Grade micrObial Sequences (FDA-ARGOS): Supporting development and validation of Infectious Disease Dx tests.</title>
        <authorList>
            <person name="Campos J."/>
            <person name="Goldberg B."/>
            <person name="Tallon L."/>
            <person name="Sadzewicz L."/>
            <person name="Vavikolanu K."/>
            <person name="Mehta A."/>
            <person name="Aluvathingal J."/>
            <person name="Nadendla S."/>
            <person name="Nandy P."/>
            <person name="Geyer C."/>
            <person name="Yan Y."/>
            <person name="Sichtig H."/>
        </authorList>
    </citation>
    <scope>NUCLEOTIDE SEQUENCE [LARGE SCALE GENOMIC DNA]</scope>
    <source>
        <strain evidence="1 2">FDAARGOS_656</strain>
    </source>
</reference>
<protein>
    <recommendedName>
        <fullName evidence="3">DUF155 domain-containing protein</fullName>
    </recommendedName>
</protein>
<evidence type="ECO:0000313" key="1">
    <source>
        <dbReference type="EMBL" id="KAF6072499.1"/>
    </source>
</evidence>
<evidence type="ECO:0000313" key="2">
    <source>
        <dbReference type="Proteomes" id="UP000536275"/>
    </source>
</evidence>
<proteinExistence type="predicted"/>
<comment type="caution">
    <text evidence="1">The sequence shown here is derived from an EMBL/GenBank/DDBJ whole genome shotgun (WGS) entry which is preliminary data.</text>
</comment>
<dbReference type="AlphaFoldDB" id="A0A8H6C5W5"/>
<accession>A0A8H6C5W5</accession>
<dbReference type="Proteomes" id="UP000536275">
    <property type="component" value="Unassembled WGS sequence"/>
</dbReference>
<gene>
    <name evidence="1" type="ORF">FOB64_000534</name>
</gene>
<name>A0A8H6C5W5_CANAX</name>